<evidence type="ECO:0000313" key="2">
    <source>
        <dbReference type="EMBL" id="CEP15566.1"/>
    </source>
</evidence>
<dbReference type="Proteomes" id="UP000054107">
    <property type="component" value="Unassembled WGS sequence"/>
</dbReference>
<name>A0A0B7NDR9_9FUNG</name>
<reference evidence="2 3" key="1">
    <citation type="submission" date="2014-09" db="EMBL/GenBank/DDBJ databases">
        <authorList>
            <person name="Ellenberger Sabrina"/>
        </authorList>
    </citation>
    <scope>NUCLEOTIDE SEQUENCE [LARGE SCALE GENOMIC DNA]</scope>
    <source>
        <strain evidence="2 3">CBS 412.66</strain>
    </source>
</reference>
<dbReference type="STRING" id="35722.A0A0B7NDR9"/>
<evidence type="ECO:0000259" key="1">
    <source>
        <dbReference type="PROSITE" id="PS00028"/>
    </source>
</evidence>
<feature type="domain" description="C2H2-type" evidence="1">
    <location>
        <begin position="13"/>
        <end position="33"/>
    </location>
</feature>
<protein>
    <recommendedName>
        <fullName evidence="1">C2H2-type domain-containing protein</fullName>
    </recommendedName>
</protein>
<dbReference type="PROSITE" id="PS00028">
    <property type="entry name" value="ZINC_FINGER_C2H2_1"/>
    <property type="match status" value="1"/>
</dbReference>
<organism evidence="2 3">
    <name type="scientific">Parasitella parasitica</name>
    <dbReference type="NCBI Taxonomy" id="35722"/>
    <lineage>
        <taxon>Eukaryota</taxon>
        <taxon>Fungi</taxon>
        <taxon>Fungi incertae sedis</taxon>
        <taxon>Mucoromycota</taxon>
        <taxon>Mucoromycotina</taxon>
        <taxon>Mucoromycetes</taxon>
        <taxon>Mucorales</taxon>
        <taxon>Mucorineae</taxon>
        <taxon>Mucoraceae</taxon>
        <taxon>Parasitella</taxon>
    </lineage>
</organism>
<sequence length="226" mass="25844">MNAFENHVIRLSCPSCVVLFEQKQQLRAHADQHACFLEVSRDCNDNHWDRSVTEGFPFENPQTLVMMCLFNGYANPLFRSQLKTLLYGIGKIVDLALAAASDGKPFKLPTANKIMKMDEGKKYAGPTMKTTTIELNVIIKQQEEKRQCSANLPSEHLILSKANPREAPYLSALPKLPSYRRKQMMKNEYCLHDLFIAFTNMHVDQHELEVVAFVQTILRNWDTIVG</sequence>
<accession>A0A0B7NDR9</accession>
<keyword evidence="3" id="KW-1185">Reference proteome</keyword>
<gene>
    <name evidence="2" type="primary">PARPA_09801.1 scaffold 39042</name>
</gene>
<dbReference type="AlphaFoldDB" id="A0A0B7NDR9"/>
<dbReference type="InterPro" id="IPR013087">
    <property type="entry name" value="Znf_C2H2_type"/>
</dbReference>
<dbReference type="OrthoDB" id="2276969at2759"/>
<evidence type="ECO:0000313" key="3">
    <source>
        <dbReference type="Proteomes" id="UP000054107"/>
    </source>
</evidence>
<dbReference type="EMBL" id="LN732581">
    <property type="protein sequence ID" value="CEP15566.1"/>
    <property type="molecule type" value="Genomic_DNA"/>
</dbReference>
<proteinExistence type="predicted"/>